<organism evidence="4 5">
    <name type="scientific">Punica granatum</name>
    <name type="common">Pomegranate</name>
    <dbReference type="NCBI Taxonomy" id="22663"/>
    <lineage>
        <taxon>Eukaryota</taxon>
        <taxon>Viridiplantae</taxon>
        <taxon>Streptophyta</taxon>
        <taxon>Embryophyta</taxon>
        <taxon>Tracheophyta</taxon>
        <taxon>Spermatophyta</taxon>
        <taxon>Magnoliopsida</taxon>
        <taxon>eudicotyledons</taxon>
        <taxon>Gunneridae</taxon>
        <taxon>Pentapetalae</taxon>
        <taxon>rosids</taxon>
        <taxon>malvids</taxon>
        <taxon>Myrtales</taxon>
        <taxon>Lythraceae</taxon>
        <taxon>Punica</taxon>
    </lineage>
</organism>
<feature type="region of interest" description="Disordered" evidence="2">
    <location>
        <begin position="191"/>
        <end position="213"/>
    </location>
</feature>
<dbReference type="InterPro" id="IPR013087">
    <property type="entry name" value="Znf_C2H2_type"/>
</dbReference>
<feature type="compositionally biased region" description="Pro residues" evidence="2">
    <location>
        <begin position="505"/>
        <end position="521"/>
    </location>
</feature>
<evidence type="ECO:0000313" key="5">
    <source>
        <dbReference type="Proteomes" id="UP000233551"/>
    </source>
</evidence>
<accession>A0A2I0JZ18</accession>
<feature type="region of interest" description="Disordered" evidence="2">
    <location>
        <begin position="314"/>
        <end position="396"/>
    </location>
</feature>
<evidence type="ECO:0000256" key="1">
    <source>
        <dbReference type="PROSITE-ProRule" id="PRU00042"/>
    </source>
</evidence>
<feature type="region of interest" description="Disordered" evidence="2">
    <location>
        <begin position="457"/>
        <end position="540"/>
    </location>
</feature>
<keyword evidence="1" id="KW-0863">Zinc-finger</keyword>
<protein>
    <recommendedName>
        <fullName evidence="3">C2H2-type domain-containing protein</fullName>
    </recommendedName>
</protein>
<reference evidence="4 5" key="1">
    <citation type="submission" date="2017-11" db="EMBL/GenBank/DDBJ databases">
        <title>De-novo sequencing of pomegranate (Punica granatum L.) genome.</title>
        <authorList>
            <person name="Akparov Z."/>
            <person name="Amiraslanov A."/>
            <person name="Hajiyeva S."/>
            <person name="Abbasov M."/>
            <person name="Kaur K."/>
            <person name="Hamwieh A."/>
            <person name="Solovyev V."/>
            <person name="Salamov A."/>
            <person name="Braich B."/>
            <person name="Kosarev P."/>
            <person name="Mahmoud A."/>
            <person name="Hajiyev E."/>
            <person name="Babayeva S."/>
            <person name="Izzatullayeva V."/>
            <person name="Mammadov A."/>
            <person name="Mammadov A."/>
            <person name="Sharifova S."/>
            <person name="Ojaghi J."/>
            <person name="Eynullazada K."/>
            <person name="Bayramov B."/>
            <person name="Abdulazimova A."/>
            <person name="Shahmuradov I."/>
        </authorList>
    </citation>
    <scope>NUCLEOTIDE SEQUENCE [LARGE SCALE GENOMIC DNA]</scope>
    <source>
        <strain evidence="5">cv. AG2017</strain>
        <tissue evidence="4">Leaf</tissue>
    </source>
</reference>
<keyword evidence="1" id="KW-0479">Metal-binding</keyword>
<name>A0A2I0JZ18_PUNGR</name>
<feature type="compositionally biased region" description="Polar residues" evidence="2">
    <location>
        <begin position="348"/>
        <end position="357"/>
    </location>
</feature>
<comment type="caution">
    <text evidence="4">The sequence shown here is derived from an EMBL/GenBank/DDBJ whole genome shotgun (WGS) entry which is preliminary data.</text>
</comment>
<feature type="domain" description="C2H2-type" evidence="3">
    <location>
        <begin position="399"/>
        <end position="427"/>
    </location>
</feature>
<feature type="compositionally biased region" description="Acidic residues" evidence="2">
    <location>
        <begin position="371"/>
        <end position="383"/>
    </location>
</feature>
<feature type="compositionally biased region" description="Basic and acidic residues" evidence="2">
    <location>
        <begin position="485"/>
        <end position="494"/>
    </location>
</feature>
<evidence type="ECO:0000313" key="4">
    <source>
        <dbReference type="EMBL" id="PKI61070.1"/>
    </source>
</evidence>
<evidence type="ECO:0000259" key="3">
    <source>
        <dbReference type="PROSITE" id="PS50157"/>
    </source>
</evidence>
<dbReference type="GO" id="GO:0008270">
    <property type="term" value="F:zinc ion binding"/>
    <property type="evidence" value="ECO:0007669"/>
    <property type="project" value="UniProtKB-KW"/>
</dbReference>
<feature type="region of interest" description="Disordered" evidence="2">
    <location>
        <begin position="253"/>
        <end position="281"/>
    </location>
</feature>
<evidence type="ECO:0000256" key="2">
    <source>
        <dbReference type="SAM" id="MobiDB-lite"/>
    </source>
</evidence>
<gene>
    <name evidence="4" type="ORF">CRG98_018515</name>
</gene>
<keyword evidence="1" id="KW-0862">Zinc</keyword>
<feature type="compositionally biased region" description="Polar residues" evidence="2">
    <location>
        <begin position="322"/>
        <end position="335"/>
    </location>
</feature>
<dbReference type="Proteomes" id="UP000233551">
    <property type="component" value="Unassembled WGS sequence"/>
</dbReference>
<keyword evidence="5" id="KW-1185">Reference proteome</keyword>
<dbReference type="EMBL" id="PGOL01001078">
    <property type="protein sequence ID" value="PKI61070.1"/>
    <property type="molecule type" value="Genomic_DNA"/>
</dbReference>
<proteinExistence type="predicted"/>
<dbReference type="AlphaFoldDB" id="A0A2I0JZ18"/>
<dbReference type="PROSITE" id="PS00028">
    <property type="entry name" value="ZINC_FINGER_C2H2_1"/>
    <property type="match status" value="1"/>
</dbReference>
<feature type="compositionally biased region" description="Polar residues" evidence="2">
    <location>
        <begin position="257"/>
        <end position="280"/>
    </location>
</feature>
<sequence length="540" mass="59188">MAMHYKSSSSTSNAISFTLNGDAIDGRGFNLGDLGFPLNRPNESPRPVGGANAFLGGPENKLLSPNPLISSNLTQNPLASSSFQLLSNSHMVPQATRSNVVLGQLALNHRVTEIMQVVMTSRGVQFHSFVDVDFTRRQSELASLPDVVPSNTNPMPMSQFPGALSTREGMFLPETNMKQQYHPSIMNNWVESTSNPMNKHPSTHESQNPSRYHTYPSPLNHPIVPSLNDLMMGFENEILSDYADVKDLPSMMGAQPATLTEPNRSETSAIQTSEPWSNVQPKFGCLKEFEVGEGSTDSRSSKPSEPAVRFTCRKQARAAGSTIGSTSQQHPQQQREGVPPPVAAGLTIGSSSQQPPEQQRKRVPPVPLAEETTDSEETEDDESYDGRTHSLNRGKHGPYACPRCNAVFGYSQAFASHVQSSHYRNETIDERMKRLAAKYKKKGLKLVRSHYGVTIMPKSSLGPGSKTNKARDKKTYMGPKPGINIKEEEKREFLNKPIAATPIRIVPPPGMPYPPPPPNPEMPHSASMASNPIVKAEVEN</sequence>
<dbReference type="PROSITE" id="PS50157">
    <property type="entry name" value="ZINC_FINGER_C2H2_2"/>
    <property type="match status" value="1"/>
</dbReference>